<feature type="transmembrane region" description="Helical" evidence="1">
    <location>
        <begin position="44"/>
        <end position="68"/>
    </location>
</feature>
<name>A0A1I6TGR3_9CAUL</name>
<dbReference type="AlphaFoldDB" id="A0A1I6TGR3"/>
<keyword evidence="1" id="KW-1133">Transmembrane helix</keyword>
<evidence type="ECO:0000313" key="3">
    <source>
        <dbReference type="EMBL" id="SFS88373.1"/>
    </source>
</evidence>
<dbReference type="STRING" id="871741.SAMN05192570_0040"/>
<proteinExistence type="predicted"/>
<dbReference type="OrthoDB" id="2873672at2"/>
<dbReference type="InterPro" id="IPR019251">
    <property type="entry name" value="DUF2231_TM"/>
</dbReference>
<dbReference type="EMBL" id="FOZV01000010">
    <property type="protein sequence ID" value="SFS88373.1"/>
    <property type="molecule type" value="Genomic_DNA"/>
</dbReference>
<evidence type="ECO:0000256" key="1">
    <source>
        <dbReference type="SAM" id="Phobius"/>
    </source>
</evidence>
<evidence type="ECO:0000313" key="4">
    <source>
        <dbReference type="Proteomes" id="UP000198788"/>
    </source>
</evidence>
<keyword evidence="1" id="KW-0472">Membrane</keyword>
<dbReference type="Pfam" id="PF09990">
    <property type="entry name" value="DUF2231"/>
    <property type="match status" value="1"/>
</dbReference>
<feature type="domain" description="DUF2231" evidence="2">
    <location>
        <begin position="9"/>
        <end position="126"/>
    </location>
</feature>
<sequence length="141" mass="15404">MAPVRMIGTAVHRILLAFPTALFPAALVTDIAYLRTAQMQWTNFSAWLIAGALVFCGVVLAWSLIELLLALRVDRRRRRLIYPALLAVLFVLGLLNAFKHSQDAWSSVGAFGLVLSILSTLVVLAAALVAYSGILNREVAR</sequence>
<dbReference type="RefSeq" id="WP_092313243.1">
    <property type="nucleotide sequence ID" value="NZ_FOZV01000010.1"/>
</dbReference>
<keyword evidence="4" id="KW-1185">Reference proteome</keyword>
<protein>
    <submittedName>
        <fullName evidence="3">Uncharacterized membrane protein</fullName>
    </submittedName>
</protein>
<organism evidence="3 4">
    <name type="scientific">Brevundimonas viscosa</name>
    <dbReference type="NCBI Taxonomy" id="871741"/>
    <lineage>
        <taxon>Bacteria</taxon>
        <taxon>Pseudomonadati</taxon>
        <taxon>Pseudomonadota</taxon>
        <taxon>Alphaproteobacteria</taxon>
        <taxon>Caulobacterales</taxon>
        <taxon>Caulobacteraceae</taxon>
        <taxon>Brevundimonas</taxon>
    </lineage>
</organism>
<gene>
    <name evidence="3" type="ORF">SAMN05192570_0040</name>
</gene>
<accession>A0A1I6TGR3</accession>
<feature type="transmembrane region" description="Helical" evidence="1">
    <location>
        <begin position="110"/>
        <end position="131"/>
    </location>
</feature>
<keyword evidence="1" id="KW-0812">Transmembrane</keyword>
<feature type="transmembrane region" description="Helical" evidence="1">
    <location>
        <begin position="80"/>
        <end position="98"/>
    </location>
</feature>
<dbReference type="Proteomes" id="UP000198788">
    <property type="component" value="Unassembled WGS sequence"/>
</dbReference>
<evidence type="ECO:0000259" key="2">
    <source>
        <dbReference type="Pfam" id="PF09990"/>
    </source>
</evidence>
<reference evidence="4" key="1">
    <citation type="submission" date="2016-10" db="EMBL/GenBank/DDBJ databases">
        <authorList>
            <person name="Varghese N."/>
            <person name="Submissions S."/>
        </authorList>
    </citation>
    <scope>NUCLEOTIDE SEQUENCE [LARGE SCALE GENOMIC DNA]</scope>
    <source>
        <strain evidence="4">CGMCC 1.10683</strain>
    </source>
</reference>